<reference evidence="4" key="1">
    <citation type="submission" date="2024-06" db="EMBL/GenBank/DDBJ databases">
        <title>Draft Genome Sequences of Epichloe bromicola Strains Isolated from Elymus ciliaris.</title>
        <authorList>
            <consortium name="Epichloe bromicola genome sequencing consortium"/>
            <person name="Miura A."/>
            <person name="Imano S."/>
            <person name="Ashida A."/>
            <person name="Sato I."/>
            <person name="Chiba S."/>
            <person name="Tanaka A."/>
            <person name="Camagna M."/>
            <person name="Takemoto D."/>
        </authorList>
    </citation>
    <scope>NUCLEOTIDE SEQUENCE [LARGE SCALE GENOMIC DNA]</scope>
    <source>
        <strain evidence="4">DP</strain>
    </source>
</reference>
<feature type="chain" id="PRO_5045117851" evidence="2">
    <location>
        <begin position="22"/>
        <end position="104"/>
    </location>
</feature>
<dbReference type="EMBL" id="BAAFGZ010000054">
    <property type="protein sequence ID" value="GAB0133741.1"/>
    <property type="molecule type" value="Genomic_DNA"/>
</dbReference>
<evidence type="ECO:0000256" key="2">
    <source>
        <dbReference type="SAM" id="SignalP"/>
    </source>
</evidence>
<protein>
    <submittedName>
        <fullName evidence="3">Uncharacterized protein</fullName>
    </submittedName>
</protein>
<keyword evidence="4" id="KW-1185">Reference proteome</keyword>
<evidence type="ECO:0000256" key="1">
    <source>
        <dbReference type="SAM" id="MobiDB-lite"/>
    </source>
</evidence>
<proteinExistence type="predicted"/>
<evidence type="ECO:0000313" key="3">
    <source>
        <dbReference type="EMBL" id="GAB0133741.1"/>
    </source>
</evidence>
<sequence length="104" mass="11607">MYFAKLFSVAFGLSLLAISVAAPQLGRSKIPKAESNLHARDYQLEDEKNDVLPRDYQNLGDDKNSINTRDDDEIQGDDKKYIDTRGLICCTQFVPSGSVCDETC</sequence>
<comment type="caution">
    <text evidence="3">The sequence shown here is derived from an EMBL/GenBank/DDBJ whole genome shotgun (WGS) entry which is preliminary data.</text>
</comment>
<dbReference type="Proteomes" id="UP001562357">
    <property type="component" value="Unassembled WGS sequence"/>
</dbReference>
<feature type="region of interest" description="Disordered" evidence="1">
    <location>
        <begin position="53"/>
        <end position="73"/>
    </location>
</feature>
<gene>
    <name evidence="3" type="primary">g2138</name>
    <name evidence="3" type="ORF">EsDP_00002138</name>
</gene>
<keyword evidence="2" id="KW-0732">Signal</keyword>
<accession>A0ABQ0CJW1</accession>
<evidence type="ECO:0000313" key="4">
    <source>
        <dbReference type="Proteomes" id="UP001562357"/>
    </source>
</evidence>
<organism evidence="3 4">
    <name type="scientific">Epichloe bromicola</name>
    <dbReference type="NCBI Taxonomy" id="79588"/>
    <lineage>
        <taxon>Eukaryota</taxon>
        <taxon>Fungi</taxon>
        <taxon>Dikarya</taxon>
        <taxon>Ascomycota</taxon>
        <taxon>Pezizomycotina</taxon>
        <taxon>Sordariomycetes</taxon>
        <taxon>Hypocreomycetidae</taxon>
        <taxon>Hypocreales</taxon>
        <taxon>Clavicipitaceae</taxon>
        <taxon>Epichloe</taxon>
    </lineage>
</organism>
<name>A0ABQ0CJW1_9HYPO</name>
<feature type="signal peptide" evidence="2">
    <location>
        <begin position="1"/>
        <end position="21"/>
    </location>
</feature>